<dbReference type="InterPro" id="IPR053842">
    <property type="entry name" value="NikA-like"/>
</dbReference>
<dbReference type="EMBL" id="CP026538">
    <property type="protein sequence ID" value="QAZ67464.1"/>
    <property type="molecule type" value="Genomic_DNA"/>
</dbReference>
<proteinExistence type="predicted"/>
<sequence length="71" mass="8132">MAQIEKDAEAYGKSVAGYIRDRLTGRRIQAKTDQQMLAELRRIGQGIIKHWRVNAPELADAIDRLADRINR</sequence>
<keyword evidence="2" id="KW-1185">Reference proteome</keyword>
<reference evidence="1 2" key="1">
    <citation type="submission" date="2018-02" db="EMBL/GenBank/DDBJ databases">
        <title>Genome sequence of Desulfovibrio carbinolicus DSM 3852.</title>
        <authorList>
            <person name="Wilbanks E."/>
            <person name="Skennerton C.T."/>
            <person name="Orphan V.J."/>
        </authorList>
    </citation>
    <scope>NUCLEOTIDE SEQUENCE [LARGE SCALE GENOMIC DNA]</scope>
    <source>
        <strain evidence="1 2">DSM 3852</strain>
    </source>
</reference>
<accession>A0A4P6HLL0</accession>
<dbReference type="Pfam" id="PF21983">
    <property type="entry name" value="NikA-like"/>
    <property type="match status" value="1"/>
</dbReference>
<evidence type="ECO:0000313" key="2">
    <source>
        <dbReference type="Proteomes" id="UP000293296"/>
    </source>
</evidence>
<dbReference type="Proteomes" id="UP000293296">
    <property type="component" value="Chromosome"/>
</dbReference>
<organism evidence="1 2">
    <name type="scientific">Solidesulfovibrio carbinolicus</name>
    <dbReference type="NCBI Taxonomy" id="296842"/>
    <lineage>
        <taxon>Bacteria</taxon>
        <taxon>Pseudomonadati</taxon>
        <taxon>Thermodesulfobacteriota</taxon>
        <taxon>Desulfovibrionia</taxon>
        <taxon>Desulfovibrionales</taxon>
        <taxon>Desulfovibrionaceae</taxon>
        <taxon>Solidesulfovibrio</taxon>
    </lineage>
</organism>
<protein>
    <recommendedName>
        <fullName evidence="3">Mobilization protein</fullName>
    </recommendedName>
</protein>
<evidence type="ECO:0008006" key="3">
    <source>
        <dbReference type="Google" id="ProtNLM"/>
    </source>
</evidence>
<gene>
    <name evidence="1" type="ORF">C3Y92_09605</name>
</gene>
<dbReference type="AlphaFoldDB" id="A0A4P6HLL0"/>
<dbReference type="KEGG" id="dcb:C3Y92_09605"/>
<name>A0A4P6HLL0_9BACT</name>
<evidence type="ECO:0000313" key="1">
    <source>
        <dbReference type="EMBL" id="QAZ67464.1"/>
    </source>
</evidence>